<evidence type="ECO:0008006" key="3">
    <source>
        <dbReference type="Google" id="ProtNLM"/>
    </source>
</evidence>
<reference evidence="1 2" key="1">
    <citation type="submission" date="2021-02" db="EMBL/GenBank/DDBJ databases">
        <title>Niveibacterium changnyeongensis HC41.</title>
        <authorList>
            <person name="Kang M."/>
        </authorList>
    </citation>
    <scope>NUCLEOTIDE SEQUENCE [LARGE SCALE GENOMIC DNA]</scope>
    <source>
        <strain evidence="1 2">HC41</strain>
    </source>
</reference>
<keyword evidence="2" id="KW-1185">Reference proteome</keyword>
<evidence type="ECO:0000313" key="1">
    <source>
        <dbReference type="EMBL" id="QSI76892.1"/>
    </source>
</evidence>
<dbReference type="EMBL" id="CP071060">
    <property type="protein sequence ID" value="QSI76892.1"/>
    <property type="molecule type" value="Genomic_DNA"/>
</dbReference>
<protein>
    <recommendedName>
        <fullName evidence="3">Outer membrane protein beta-barrel domain-containing protein</fullName>
    </recommendedName>
</protein>
<proteinExistence type="predicted"/>
<organism evidence="1 2">
    <name type="scientific">Niveibacterium microcysteis</name>
    <dbReference type="NCBI Taxonomy" id="2811415"/>
    <lineage>
        <taxon>Bacteria</taxon>
        <taxon>Pseudomonadati</taxon>
        <taxon>Pseudomonadota</taxon>
        <taxon>Betaproteobacteria</taxon>
        <taxon>Rhodocyclales</taxon>
        <taxon>Rhodocyclaceae</taxon>
        <taxon>Niveibacterium</taxon>
    </lineage>
</organism>
<evidence type="ECO:0000313" key="2">
    <source>
        <dbReference type="Proteomes" id="UP000663570"/>
    </source>
</evidence>
<gene>
    <name evidence="1" type="ORF">JY500_20990</name>
</gene>
<name>A0ABX7MBL4_9RHOO</name>
<dbReference type="RefSeq" id="WP_206254482.1">
    <property type="nucleotide sequence ID" value="NZ_CP071060.1"/>
</dbReference>
<accession>A0ABX7MBL4</accession>
<dbReference type="Proteomes" id="UP000663570">
    <property type="component" value="Chromosome"/>
</dbReference>
<sequence>MLLPLVVLAPPTLADGLRVTGSSFGIAAPEMDFARLLRPGADDGDLPTPGRTSLRYALLDQPGWHAGLGVSAWETTPLTAPLLAQSGYVPLLHAFGEYRFWRSFRLAGDVDALGGTQGRGVDAGMRLSYDFSPAWSISAAYRLHREDRAPGFDLIDQGSLTFGTRLRF</sequence>